<evidence type="ECO:0008006" key="3">
    <source>
        <dbReference type="Google" id="ProtNLM"/>
    </source>
</evidence>
<organism evidence="1 2">
    <name type="scientific">Sinomonas halotolerans</name>
    <dbReference type="NCBI Taxonomy" id="1644133"/>
    <lineage>
        <taxon>Bacteria</taxon>
        <taxon>Bacillati</taxon>
        <taxon>Actinomycetota</taxon>
        <taxon>Actinomycetes</taxon>
        <taxon>Micrococcales</taxon>
        <taxon>Micrococcaceae</taxon>
        <taxon>Sinomonas</taxon>
    </lineage>
</organism>
<accession>A0ABU9WZ69</accession>
<comment type="caution">
    <text evidence="1">The sequence shown here is derived from an EMBL/GenBank/DDBJ whole genome shotgun (WGS) entry which is preliminary data.</text>
</comment>
<reference evidence="1 2" key="1">
    <citation type="submission" date="2024-05" db="EMBL/GenBank/DDBJ databases">
        <title>Sinomonas sp. nov., isolated from a waste landfill.</title>
        <authorList>
            <person name="Zhao Y."/>
        </authorList>
    </citation>
    <scope>NUCLEOTIDE SEQUENCE [LARGE SCALE GENOMIC DNA]</scope>
    <source>
        <strain evidence="1 2">CCTCC AB2014300</strain>
    </source>
</reference>
<proteinExistence type="predicted"/>
<gene>
    <name evidence="1" type="ORF">ABCQ75_07915</name>
</gene>
<dbReference type="Proteomes" id="UP001422074">
    <property type="component" value="Unassembled WGS sequence"/>
</dbReference>
<evidence type="ECO:0000313" key="2">
    <source>
        <dbReference type="Proteomes" id="UP001422074"/>
    </source>
</evidence>
<evidence type="ECO:0000313" key="1">
    <source>
        <dbReference type="EMBL" id="MEN2744465.1"/>
    </source>
</evidence>
<dbReference type="RefSeq" id="WP_345884505.1">
    <property type="nucleotide sequence ID" value="NZ_JBDFRB010000005.1"/>
</dbReference>
<keyword evidence="2" id="KW-1185">Reference proteome</keyword>
<dbReference type="EMBL" id="JBDFRB010000005">
    <property type="protein sequence ID" value="MEN2744465.1"/>
    <property type="molecule type" value="Genomic_DNA"/>
</dbReference>
<sequence>MLPFLAFMTVSAADSGSEVPSGGDADRLHAAVVRQHEHGLEAAAWAGWWCTGCS</sequence>
<protein>
    <recommendedName>
        <fullName evidence="3">Secreted protein</fullName>
    </recommendedName>
</protein>
<name>A0ABU9WZ69_9MICC</name>